<evidence type="ECO:0000259" key="3">
    <source>
        <dbReference type="PROSITE" id="PS51898"/>
    </source>
</evidence>
<dbReference type="InterPro" id="IPR011010">
    <property type="entry name" value="DNA_brk_join_enz"/>
</dbReference>
<comment type="caution">
    <text evidence="4">The sequence shown here is derived from an EMBL/GenBank/DDBJ whole genome shotgun (WGS) entry which is preliminary data.</text>
</comment>
<evidence type="ECO:0000256" key="2">
    <source>
        <dbReference type="SAM" id="MobiDB-lite"/>
    </source>
</evidence>
<feature type="domain" description="Tyr recombinase" evidence="3">
    <location>
        <begin position="178"/>
        <end position="358"/>
    </location>
</feature>
<dbReference type="InterPro" id="IPR002104">
    <property type="entry name" value="Integrase_catalytic"/>
</dbReference>
<dbReference type="Gene3D" id="1.10.443.10">
    <property type="entry name" value="Intergrase catalytic core"/>
    <property type="match status" value="1"/>
</dbReference>
<evidence type="ECO:0000313" key="4">
    <source>
        <dbReference type="EMBL" id="MBB5191848.1"/>
    </source>
</evidence>
<dbReference type="GO" id="GO:0006310">
    <property type="term" value="P:DNA recombination"/>
    <property type="evidence" value="ECO:0007669"/>
    <property type="project" value="UniProtKB-KW"/>
</dbReference>
<keyword evidence="1" id="KW-0233">DNA recombination</keyword>
<dbReference type="PROSITE" id="PS51898">
    <property type="entry name" value="TYR_RECOMBINASE"/>
    <property type="match status" value="1"/>
</dbReference>
<dbReference type="InterPro" id="IPR013762">
    <property type="entry name" value="Integrase-like_cat_sf"/>
</dbReference>
<feature type="region of interest" description="Disordered" evidence="2">
    <location>
        <begin position="348"/>
        <end position="371"/>
    </location>
</feature>
<protein>
    <recommendedName>
        <fullName evidence="3">Tyr recombinase domain-containing protein</fullName>
    </recommendedName>
</protein>
<dbReference type="GO" id="GO:0003677">
    <property type="term" value="F:DNA binding"/>
    <property type="evidence" value="ECO:0007669"/>
    <property type="project" value="InterPro"/>
</dbReference>
<dbReference type="Proteomes" id="UP000543030">
    <property type="component" value="Unassembled WGS sequence"/>
</dbReference>
<name>A0A840RH51_9NEIS</name>
<proteinExistence type="predicted"/>
<evidence type="ECO:0000313" key="5">
    <source>
        <dbReference type="Proteomes" id="UP000543030"/>
    </source>
</evidence>
<evidence type="ECO:0000256" key="1">
    <source>
        <dbReference type="ARBA" id="ARBA00023172"/>
    </source>
</evidence>
<dbReference type="EMBL" id="JACHHN010000004">
    <property type="protein sequence ID" value="MBB5191848.1"/>
    <property type="molecule type" value="Genomic_DNA"/>
</dbReference>
<dbReference type="RefSeq" id="WP_184101230.1">
    <property type="nucleotide sequence ID" value="NZ_JACHHN010000004.1"/>
</dbReference>
<keyword evidence="5" id="KW-1185">Reference proteome</keyword>
<gene>
    <name evidence="4" type="ORF">HNQ50_002578</name>
</gene>
<dbReference type="GO" id="GO:0015074">
    <property type="term" value="P:DNA integration"/>
    <property type="evidence" value="ECO:0007669"/>
    <property type="project" value="InterPro"/>
</dbReference>
<dbReference type="CDD" id="cd00796">
    <property type="entry name" value="INT_Rci_Hp1_C"/>
    <property type="match status" value="1"/>
</dbReference>
<accession>A0A840RH51</accession>
<dbReference type="AlphaFoldDB" id="A0A840RH51"/>
<dbReference type="SUPFAM" id="SSF56349">
    <property type="entry name" value="DNA breaking-rejoining enzymes"/>
    <property type="match status" value="1"/>
</dbReference>
<organism evidence="4 5">
    <name type="scientific">Silvimonas terrae</name>
    <dbReference type="NCBI Taxonomy" id="300266"/>
    <lineage>
        <taxon>Bacteria</taxon>
        <taxon>Pseudomonadati</taxon>
        <taxon>Pseudomonadota</taxon>
        <taxon>Betaproteobacteria</taxon>
        <taxon>Neisseriales</taxon>
        <taxon>Chitinibacteraceae</taxon>
        <taxon>Silvimonas</taxon>
    </lineage>
</organism>
<reference evidence="4 5" key="1">
    <citation type="submission" date="2020-08" db="EMBL/GenBank/DDBJ databases">
        <title>Genomic Encyclopedia of Type Strains, Phase IV (KMG-IV): sequencing the most valuable type-strain genomes for metagenomic binning, comparative biology and taxonomic classification.</title>
        <authorList>
            <person name="Goeker M."/>
        </authorList>
    </citation>
    <scope>NUCLEOTIDE SEQUENCE [LARGE SCALE GENOMIC DNA]</scope>
    <source>
        <strain evidence="4 5">DSM 18233</strain>
    </source>
</reference>
<dbReference type="Pfam" id="PF00589">
    <property type="entry name" value="Phage_integrase"/>
    <property type="match status" value="1"/>
</dbReference>
<sequence>MATITKIKNKDGTLSYRAQVRVKRGGRLVHAEARTFPLSKLAEDWAERLEKQLKQEGGVEKRKIGSRTLANYLTLYVQRSEELKPMGATKRSVYRVLCDSPISDVPVMDLTPANIIQHCKERARLGAKPQTVMQDVIYLGVALGSGSALLGLPVTRKAVDDALPLLKLNNLVSKSNERERRLVPGEFEKLMVFGAKREAMPNAFVPIRELIRFAIATTMRAGEITSILRADVDRVRRTVLIRDRKDPKNKIGNNQRVPLLGEAWEIVERRLAEGPANELRIFPYHEDSIGNAFRLTVLEAEIQDLRFHDLRHEGISRLFEQGYQIQEVAIVSGHRDWKNLKRYTNLRAHDLHRDQPASSQTPPIEGRTDRR</sequence>